<proteinExistence type="predicted"/>
<evidence type="ECO:0000313" key="1">
    <source>
        <dbReference type="EMBL" id="TYL73388.1"/>
    </source>
</evidence>
<dbReference type="GO" id="GO:0003677">
    <property type="term" value="F:DNA binding"/>
    <property type="evidence" value="ECO:0007669"/>
    <property type="project" value="InterPro"/>
</dbReference>
<accession>A0A5S4VYB9</accession>
<organism evidence="1 2">
    <name type="scientific">Bradyrhizobium cytisi</name>
    <dbReference type="NCBI Taxonomy" id="515489"/>
    <lineage>
        <taxon>Bacteria</taxon>
        <taxon>Pseudomonadati</taxon>
        <taxon>Pseudomonadota</taxon>
        <taxon>Alphaproteobacteria</taxon>
        <taxon>Hyphomicrobiales</taxon>
        <taxon>Nitrobacteraceae</taxon>
        <taxon>Bradyrhizobium</taxon>
    </lineage>
</organism>
<reference evidence="1 2" key="1">
    <citation type="submission" date="2019-08" db="EMBL/GenBank/DDBJ databases">
        <title>Bradyrhizobium hipponensis sp. nov., a rhizobium isolated from a Lupinus angustifolius root nodule in Tunisia.</title>
        <authorList>
            <person name="Off K."/>
            <person name="Rejili M."/>
            <person name="Mars M."/>
            <person name="Brachmann A."/>
            <person name="Marin M."/>
        </authorList>
    </citation>
    <scope>NUCLEOTIDE SEQUENCE [LARGE SCALE GENOMIC DNA]</scope>
    <source>
        <strain evidence="1 2">CTAW11</strain>
    </source>
</reference>
<dbReference type="InterPro" id="IPR010982">
    <property type="entry name" value="Lambda_DNA-bd_dom_sf"/>
</dbReference>
<dbReference type="Proteomes" id="UP000324853">
    <property type="component" value="Unassembled WGS sequence"/>
</dbReference>
<comment type="caution">
    <text evidence="1">The sequence shown here is derived from an EMBL/GenBank/DDBJ whole genome shotgun (WGS) entry which is preliminary data.</text>
</comment>
<evidence type="ECO:0000313" key="2">
    <source>
        <dbReference type="Proteomes" id="UP000324853"/>
    </source>
</evidence>
<dbReference type="Gene3D" id="1.10.260.40">
    <property type="entry name" value="lambda repressor-like DNA-binding domains"/>
    <property type="match status" value="1"/>
</dbReference>
<dbReference type="OrthoDB" id="3174593at2"/>
<sequence length="66" mass="7248">MGFGIYHSVAAVRSLGGPAVTVDTAPRLDKFFKTGAVFRMNIQTRFDLETAEDALAWRIKKIAAYG</sequence>
<name>A0A5S4VYB9_9BRAD</name>
<gene>
    <name evidence="1" type="ORF">FXB38_36675</name>
</gene>
<protein>
    <submittedName>
        <fullName evidence="1">Addiction module antidote protein, HigA family</fullName>
    </submittedName>
</protein>
<dbReference type="EMBL" id="VSSR01000077">
    <property type="protein sequence ID" value="TYL73388.1"/>
    <property type="molecule type" value="Genomic_DNA"/>
</dbReference>
<keyword evidence="2" id="KW-1185">Reference proteome</keyword>
<dbReference type="AlphaFoldDB" id="A0A5S4VYB9"/>